<proteinExistence type="predicted"/>
<keyword evidence="1" id="KW-0812">Transmembrane</keyword>
<dbReference type="Proteomes" id="UP001500021">
    <property type="component" value="Unassembled WGS sequence"/>
</dbReference>
<gene>
    <name evidence="2" type="ORF">GCM10009111_33150</name>
</gene>
<accession>A0ABN1LB94</accession>
<dbReference type="RefSeq" id="WP_343818934.1">
    <property type="nucleotide sequence ID" value="NZ_BAAAFA010000014.1"/>
</dbReference>
<feature type="transmembrane region" description="Helical" evidence="1">
    <location>
        <begin position="163"/>
        <end position="183"/>
    </location>
</feature>
<sequence length="195" mass="22810">MKYILLIQLIVLCFSVFINKTYATSPNKQELLTYWEQLQQGNAELKSFNKVDTNTYAISFNNIPFEGDIELINIDIQEVTYETPVPINYIATIEIKFPEELEQLKDGYSHSFYRWADSSHFYYDYNANNWLTSKEYNKLSNSVYQNLEPSKLTTLINQYSGEVTIGLTLLFLIVMSTLLLFLWQIKQNLALKSHL</sequence>
<evidence type="ECO:0000256" key="1">
    <source>
        <dbReference type="SAM" id="Phobius"/>
    </source>
</evidence>
<organism evidence="2 3">
    <name type="scientific">Colwellia asteriadis</name>
    <dbReference type="NCBI Taxonomy" id="517723"/>
    <lineage>
        <taxon>Bacteria</taxon>
        <taxon>Pseudomonadati</taxon>
        <taxon>Pseudomonadota</taxon>
        <taxon>Gammaproteobacteria</taxon>
        <taxon>Alteromonadales</taxon>
        <taxon>Colwelliaceae</taxon>
        <taxon>Colwellia</taxon>
    </lineage>
</organism>
<name>A0ABN1LB94_9GAMM</name>
<keyword evidence="1" id="KW-0472">Membrane</keyword>
<keyword evidence="3" id="KW-1185">Reference proteome</keyword>
<reference evidence="2 3" key="1">
    <citation type="journal article" date="2019" name="Int. J. Syst. Evol. Microbiol.">
        <title>The Global Catalogue of Microorganisms (GCM) 10K type strain sequencing project: providing services to taxonomists for standard genome sequencing and annotation.</title>
        <authorList>
            <consortium name="The Broad Institute Genomics Platform"/>
            <consortium name="The Broad Institute Genome Sequencing Center for Infectious Disease"/>
            <person name="Wu L."/>
            <person name="Ma J."/>
        </authorList>
    </citation>
    <scope>NUCLEOTIDE SEQUENCE [LARGE SCALE GENOMIC DNA]</scope>
    <source>
        <strain evidence="2 3">JCM 15608</strain>
    </source>
</reference>
<protein>
    <submittedName>
        <fullName evidence="2">Uncharacterized protein</fullName>
    </submittedName>
</protein>
<dbReference type="EMBL" id="BAAAFA010000014">
    <property type="protein sequence ID" value="GAA0823458.1"/>
    <property type="molecule type" value="Genomic_DNA"/>
</dbReference>
<keyword evidence="1" id="KW-1133">Transmembrane helix</keyword>
<evidence type="ECO:0000313" key="2">
    <source>
        <dbReference type="EMBL" id="GAA0823458.1"/>
    </source>
</evidence>
<comment type="caution">
    <text evidence="2">The sequence shown here is derived from an EMBL/GenBank/DDBJ whole genome shotgun (WGS) entry which is preliminary data.</text>
</comment>
<evidence type="ECO:0000313" key="3">
    <source>
        <dbReference type="Proteomes" id="UP001500021"/>
    </source>
</evidence>